<evidence type="ECO:0000256" key="1">
    <source>
        <dbReference type="SAM" id="MobiDB-lite"/>
    </source>
</evidence>
<dbReference type="AlphaFoldDB" id="A0A8X6IVN2"/>
<proteinExistence type="predicted"/>
<accession>A0A8X6IVN2</accession>
<feature type="non-terminal residue" evidence="2">
    <location>
        <position position="42"/>
    </location>
</feature>
<comment type="caution">
    <text evidence="2">The sequence shown here is derived from an EMBL/GenBank/DDBJ whole genome shotgun (WGS) entry which is preliminary data.</text>
</comment>
<dbReference type="Proteomes" id="UP000887116">
    <property type="component" value="Unassembled WGS sequence"/>
</dbReference>
<feature type="region of interest" description="Disordered" evidence="1">
    <location>
        <begin position="1"/>
        <end position="42"/>
    </location>
</feature>
<name>A0A8X6IVN2_TRICU</name>
<gene>
    <name evidence="2" type="ORF">TNCT_462381</name>
</gene>
<reference evidence="2" key="1">
    <citation type="submission" date="2020-07" db="EMBL/GenBank/DDBJ databases">
        <title>Multicomponent nature underlies the extraordinary mechanical properties of spider dragline silk.</title>
        <authorList>
            <person name="Kono N."/>
            <person name="Nakamura H."/>
            <person name="Mori M."/>
            <person name="Yoshida Y."/>
            <person name="Ohtoshi R."/>
            <person name="Malay A.D."/>
            <person name="Moran D.A.P."/>
            <person name="Tomita M."/>
            <person name="Numata K."/>
            <person name="Arakawa K."/>
        </authorList>
    </citation>
    <scope>NUCLEOTIDE SEQUENCE</scope>
</reference>
<organism evidence="2 3">
    <name type="scientific">Trichonephila clavata</name>
    <name type="common">Joro spider</name>
    <name type="synonym">Nephila clavata</name>
    <dbReference type="NCBI Taxonomy" id="2740835"/>
    <lineage>
        <taxon>Eukaryota</taxon>
        <taxon>Metazoa</taxon>
        <taxon>Ecdysozoa</taxon>
        <taxon>Arthropoda</taxon>
        <taxon>Chelicerata</taxon>
        <taxon>Arachnida</taxon>
        <taxon>Araneae</taxon>
        <taxon>Araneomorphae</taxon>
        <taxon>Entelegynae</taxon>
        <taxon>Araneoidea</taxon>
        <taxon>Nephilidae</taxon>
        <taxon>Trichonephila</taxon>
    </lineage>
</organism>
<evidence type="ECO:0000313" key="2">
    <source>
        <dbReference type="EMBL" id="GFQ83910.1"/>
    </source>
</evidence>
<sequence>MGQRVTEGNQSNDGAVHAPTDSSGKPGKFLEKSQRTKKTFPK</sequence>
<protein>
    <submittedName>
        <fullName evidence="2">Uncharacterized protein</fullName>
    </submittedName>
</protein>
<keyword evidence="3" id="KW-1185">Reference proteome</keyword>
<dbReference type="EMBL" id="BMAO01002863">
    <property type="protein sequence ID" value="GFQ83910.1"/>
    <property type="molecule type" value="Genomic_DNA"/>
</dbReference>
<feature type="compositionally biased region" description="Polar residues" evidence="1">
    <location>
        <begin position="1"/>
        <end position="13"/>
    </location>
</feature>
<evidence type="ECO:0000313" key="3">
    <source>
        <dbReference type="Proteomes" id="UP000887116"/>
    </source>
</evidence>